<evidence type="ECO:0000259" key="8">
    <source>
        <dbReference type="PROSITE" id="PS51667"/>
    </source>
</evidence>
<feature type="compositionally biased region" description="Polar residues" evidence="6">
    <location>
        <begin position="223"/>
        <end position="237"/>
    </location>
</feature>
<gene>
    <name evidence="9" type="ORF">ERUC_LOCUS32154</name>
</gene>
<dbReference type="GO" id="GO:0005634">
    <property type="term" value="C:nucleus"/>
    <property type="evidence" value="ECO:0007669"/>
    <property type="project" value="UniProtKB-SubCell"/>
</dbReference>
<evidence type="ECO:0000256" key="6">
    <source>
        <dbReference type="SAM" id="MobiDB-lite"/>
    </source>
</evidence>
<feature type="short sequence motif" description="Bipartite nuclear localization signal" evidence="4">
    <location>
        <begin position="148"/>
        <end position="158"/>
    </location>
</feature>
<dbReference type="InterPro" id="IPR014978">
    <property type="entry name" value="Gln-Leu-Gln_QLQ"/>
</dbReference>
<keyword evidence="3 4" id="KW-0539">Nucleus</keyword>
<evidence type="ECO:0000313" key="10">
    <source>
        <dbReference type="Proteomes" id="UP001642260"/>
    </source>
</evidence>
<dbReference type="InterPro" id="IPR031137">
    <property type="entry name" value="GRF"/>
</dbReference>
<sequence>MDLLLKQWRSQKQNESEEQSSATKISNFFSDQTQSQTASSAAALPLFVLKPTSSSSIACFSPNTSSSRFLKMGNFYSLAQWQELELQALIYRYMLAGASVPPELLLPIKKSLFHQSPLNFLHHPQQQNFPHHQPWYWGRGAMDLEPGRCKRTDGKKWRCSRDVVDGHKYCDRHIHRGRNRSRKPVELVKTATTTAASSFVLGEDLDHEPNTLFFSSDSSRSSTQNLHLTSHQSCSSEMKQENNNNNNKRPYEAHIRFSNGRSDDGHTLRHFFDDWPRSSDSTSSPMSSNCHISISIPGNTSSDVSLKLSTSNEVEEANNNERELQQSMNYWNSGGNHHNMGGPLAEALRSASSTSSVLHQMGISTQIFR</sequence>
<evidence type="ECO:0000256" key="3">
    <source>
        <dbReference type="ARBA" id="ARBA00023242"/>
    </source>
</evidence>
<dbReference type="PROSITE" id="PS51666">
    <property type="entry name" value="QLQ"/>
    <property type="match status" value="1"/>
</dbReference>
<dbReference type="GO" id="GO:0099402">
    <property type="term" value="P:plant organ development"/>
    <property type="evidence" value="ECO:0007669"/>
    <property type="project" value="UniProtKB-ARBA"/>
</dbReference>
<dbReference type="EMBL" id="CAKOAT010456265">
    <property type="protein sequence ID" value="CAH8375244.1"/>
    <property type="molecule type" value="Genomic_DNA"/>
</dbReference>
<keyword evidence="5" id="KW-0804">Transcription</keyword>
<dbReference type="AlphaFoldDB" id="A0ABC8L898"/>
<evidence type="ECO:0000256" key="4">
    <source>
        <dbReference type="PROSITE-ProRule" id="PRU01002"/>
    </source>
</evidence>
<dbReference type="GO" id="GO:0005524">
    <property type="term" value="F:ATP binding"/>
    <property type="evidence" value="ECO:0007669"/>
    <property type="project" value="UniProtKB-UniRule"/>
</dbReference>
<organism evidence="9 10">
    <name type="scientific">Eruca vesicaria subsp. sativa</name>
    <name type="common">Garden rocket</name>
    <name type="synonym">Eruca sativa</name>
    <dbReference type="NCBI Taxonomy" id="29727"/>
    <lineage>
        <taxon>Eukaryota</taxon>
        <taxon>Viridiplantae</taxon>
        <taxon>Streptophyta</taxon>
        <taxon>Embryophyta</taxon>
        <taxon>Tracheophyta</taxon>
        <taxon>Spermatophyta</taxon>
        <taxon>Magnoliopsida</taxon>
        <taxon>eudicotyledons</taxon>
        <taxon>Gunneridae</taxon>
        <taxon>Pentapetalae</taxon>
        <taxon>rosids</taxon>
        <taxon>malvids</taxon>
        <taxon>Brassicales</taxon>
        <taxon>Brassicaceae</taxon>
        <taxon>Brassiceae</taxon>
        <taxon>Eruca</taxon>
    </lineage>
</organism>
<keyword evidence="10" id="KW-1185">Reference proteome</keyword>
<comment type="similarity">
    <text evidence="2 5">Belongs to the GRF family.</text>
</comment>
<dbReference type="PANTHER" id="PTHR31602">
    <property type="entry name" value="GROWTH-REGULATING FACTOR 5"/>
    <property type="match status" value="1"/>
</dbReference>
<comment type="domain">
    <text evidence="5">The QLQ domain and WRC domain may be involved in protein-protein interaction and DNA-binding, respectively.</text>
</comment>
<proteinExistence type="inferred from homology"/>
<evidence type="ECO:0000259" key="7">
    <source>
        <dbReference type="PROSITE" id="PS51666"/>
    </source>
</evidence>
<dbReference type="InterPro" id="IPR014977">
    <property type="entry name" value="WRC_dom"/>
</dbReference>
<dbReference type="GO" id="GO:0006351">
    <property type="term" value="P:DNA-templated transcription"/>
    <property type="evidence" value="ECO:0007669"/>
    <property type="project" value="UniProtKB-UniRule"/>
</dbReference>
<comment type="caution">
    <text evidence="9">The sequence shown here is derived from an EMBL/GenBank/DDBJ whole genome shotgun (WGS) entry which is preliminary data.</text>
</comment>
<protein>
    <recommendedName>
        <fullName evidence="5">Growth-regulating factor</fullName>
    </recommendedName>
</protein>
<evidence type="ECO:0000313" key="9">
    <source>
        <dbReference type="EMBL" id="CAH8375244.1"/>
    </source>
</evidence>
<dbReference type="SMART" id="SM00951">
    <property type="entry name" value="QLQ"/>
    <property type="match status" value="1"/>
</dbReference>
<feature type="domain" description="QLQ" evidence="7">
    <location>
        <begin position="75"/>
        <end position="110"/>
    </location>
</feature>
<evidence type="ECO:0000256" key="1">
    <source>
        <dbReference type="ARBA" id="ARBA00004123"/>
    </source>
</evidence>
<dbReference type="Pfam" id="PF08879">
    <property type="entry name" value="WRC"/>
    <property type="match status" value="1"/>
</dbReference>
<dbReference type="PROSITE" id="PS51667">
    <property type="entry name" value="WRC"/>
    <property type="match status" value="1"/>
</dbReference>
<dbReference type="PANTHER" id="PTHR31602:SF56">
    <property type="entry name" value="GROWTH-REGULATING FACTOR 4"/>
    <property type="match status" value="1"/>
</dbReference>
<dbReference type="Proteomes" id="UP001642260">
    <property type="component" value="Unassembled WGS sequence"/>
</dbReference>
<feature type="region of interest" description="Disordered" evidence="6">
    <location>
        <begin position="212"/>
        <end position="250"/>
    </location>
</feature>
<comment type="function">
    <text evidence="5">Transcription activator.</text>
</comment>
<feature type="domain" description="WRC" evidence="8">
    <location>
        <begin position="143"/>
        <end position="187"/>
    </location>
</feature>
<accession>A0ABC8L898</accession>
<keyword evidence="5" id="KW-0010">Activator</keyword>
<evidence type="ECO:0000256" key="2">
    <source>
        <dbReference type="ARBA" id="ARBA00008122"/>
    </source>
</evidence>
<comment type="subcellular location">
    <subcellularLocation>
        <location evidence="1 4 5">Nucleus</location>
    </subcellularLocation>
</comment>
<name>A0ABC8L898_ERUVS</name>
<evidence type="ECO:0000256" key="5">
    <source>
        <dbReference type="RuleBase" id="RU367127"/>
    </source>
</evidence>
<feature type="short sequence motif" description="Bipartite nuclear localization signal" evidence="4">
    <location>
        <begin position="176"/>
        <end position="183"/>
    </location>
</feature>
<keyword evidence="5" id="KW-0805">Transcription regulation</keyword>
<reference evidence="9 10" key="1">
    <citation type="submission" date="2022-03" db="EMBL/GenBank/DDBJ databases">
        <authorList>
            <person name="Macdonald S."/>
            <person name="Ahmed S."/>
            <person name="Newling K."/>
        </authorList>
    </citation>
    <scope>NUCLEOTIDE SEQUENCE [LARGE SCALE GENOMIC DNA]</scope>
</reference>
<dbReference type="Pfam" id="PF08880">
    <property type="entry name" value="QLQ"/>
    <property type="match status" value="1"/>
</dbReference>